<dbReference type="AlphaFoldDB" id="A0AAN6Z806"/>
<comment type="caution">
    <text evidence="2">The sequence shown here is derived from an EMBL/GenBank/DDBJ whole genome shotgun (WGS) entry which is preliminary data.</text>
</comment>
<sequence>METSPVLSAGLGNCTSRGRGIRPGWCGRISQTTRPPRSGSFLSSSGDSSTVEVLGRQASGTQPEDGTDVAVSQVDESSSTAWSHGGGVTVEAARRKAAIVAVRGVCKAALTGAFPAGCVLSPINRENGRSCGTGNLECCIGLVRGRDANLELPCVDLITSELARWFSLQVSHAQIQSGTLY</sequence>
<evidence type="ECO:0000313" key="3">
    <source>
        <dbReference type="Proteomes" id="UP001302602"/>
    </source>
</evidence>
<dbReference type="EMBL" id="MU853224">
    <property type="protein sequence ID" value="KAK4128018.1"/>
    <property type="molecule type" value="Genomic_DNA"/>
</dbReference>
<dbReference type="RefSeq" id="XP_062651789.1">
    <property type="nucleotide sequence ID" value="XM_062786368.1"/>
</dbReference>
<evidence type="ECO:0000256" key="1">
    <source>
        <dbReference type="SAM" id="MobiDB-lite"/>
    </source>
</evidence>
<dbReference type="GeneID" id="87823134"/>
<reference evidence="2" key="2">
    <citation type="submission" date="2023-05" db="EMBL/GenBank/DDBJ databases">
        <authorList>
            <consortium name="Lawrence Berkeley National Laboratory"/>
            <person name="Steindorff A."/>
            <person name="Hensen N."/>
            <person name="Bonometti L."/>
            <person name="Westerberg I."/>
            <person name="Brannstrom I.O."/>
            <person name="Guillou S."/>
            <person name="Cros-Aarteil S."/>
            <person name="Calhoun S."/>
            <person name="Haridas S."/>
            <person name="Kuo A."/>
            <person name="Mondo S."/>
            <person name="Pangilinan J."/>
            <person name="Riley R."/>
            <person name="Labutti K."/>
            <person name="Andreopoulos B."/>
            <person name="Lipzen A."/>
            <person name="Chen C."/>
            <person name="Yanf M."/>
            <person name="Daum C."/>
            <person name="Ng V."/>
            <person name="Clum A."/>
            <person name="Ohm R."/>
            <person name="Martin F."/>
            <person name="Silar P."/>
            <person name="Natvig D."/>
            <person name="Lalanne C."/>
            <person name="Gautier V."/>
            <person name="Ament-Velasquez S.L."/>
            <person name="Kruys A."/>
            <person name="Hutchinson M.I."/>
            <person name="Powell A.J."/>
            <person name="Barry K."/>
            <person name="Miller A.N."/>
            <person name="Grigoriev I.V."/>
            <person name="Debuchy R."/>
            <person name="Gladieux P."/>
            <person name="Thoren M.H."/>
            <person name="Johannesson H."/>
        </authorList>
    </citation>
    <scope>NUCLEOTIDE SEQUENCE</scope>
    <source>
        <strain evidence="2">CBS 731.68</strain>
    </source>
</reference>
<protein>
    <submittedName>
        <fullName evidence="2">Uncharacterized protein</fullName>
    </submittedName>
</protein>
<feature type="region of interest" description="Disordered" evidence="1">
    <location>
        <begin position="25"/>
        <end position="67"/>
    </location>
</feature>
<dbReference type="Proteomes" id="UP001302602">
    <property type="component" value="Unassembled WGS sequence"/>
</dbReference>
<proteinExistence type="predicted"/>
<feature type="compositionally biased region" description="Low complexity" evidence="1">
    <location>
        <begin position="38"/>
        <end position="49"/>
    </location>
</feature>
<accession>A0AAN6Z806</accession>
<keyword evidence="3" id="KW-1185">Reference proteome</keyword>
<gene>
    <name evidence="2" type="ORF">N657DRAFT_238485</name>
</gene>
<organism evidence="2 3">
    <name type="scientific">Parathielavia appendiculata</name>
    <dbReference type="NCBI Taxonomy" id="2587402"/>
    <lineage>
        <taxon>Eukaryota</taxon>
        <taxon>Fungi</taxon>
        <taxon>Dikarya</taxon>
        <taxon>Ascomycota</taxon>
        <taxon>Pezizomycotina</taxon>
        <taxon>Sordariomycetes</taxon>
        <taxon>Sordariomycetidae</taxon>
        <taxon>Sordariales</taxon>
        <taxon>Chaetomiaceae</taxon>
        <taxon>Parathielavia</taxon>
    </lineage>
</organism>
<name>A0AAN6Z806_9PEZI</name>
<evidence type="ECO:0000313" key="2">
    <source>
        <dbReference type="EMBL" id="KAK4128018.1"/>
    </source>
</evidence>
<reference evidence="2" key="1">
    <citation type="journal article" date="2023" name="Mol. Phylogenet. Evol.">
        <title>Genome-scale phylogeny and comparative genomics of the fungal order Sordariales.</title>
        <authorList>
            <person name="Hensen N."/>
            <person name="Bonometti L."/>
            <person name="Westerberg I."/>
            <person name="Brannstrom I.O."/>
            <person name="Guillou S."/>
            <person name="Cros-Aarteil S."/>
            <person name="Calhoun S."/>
            <person name="Haridas S."/>
            <person name="Kuo A."/>
            <person name="Mondo S."/>
            <person name="Pangilinan J."/>
            <person name="Riley R."/>
            <person name="LaButti K."/>
            <person name="Andreopoulos B."/>
            <person name="Lipzen A."/>
            <person name="Chen C."/>
            <person name="Yan M."/>
            <person name="Daum C."/>
            <person name="Ng V."/>
            <person name="Clum A."/>
            <person name="Steindorff A."/>
            <person name="Ohm R.A."/>
            <person name="Martin F."/>
            <person name="Silar P."/>
            <person name="Natvig D.O."/>
            <person name="Lalanne C."/>
            <person name="Gautier V."/>
            <person name="Ament-Velasquez S.L."/>
            <person name="Kruys A."/>
            <person name="Hutchinson M.I."/>
            <person name="Powell A.J."/>
            <person name="Barry K."/>
            <person name="Miller A.N."/>
            <person name="Grigoriev I.V."/>
            <person name="Debuchy R."/>
            <person name="Gladieux P."/>
            <person name="Hiltunen Thoren M."/>
            <person name="Johannesson H."/>
        </authorList>
    </citation>
    <scope>NUCLEOTIDE SEQUENCE</scope>
    <source>
        <strain evidence="2">CBS 731.68</strain>
    </source>
</reference>